<accession>A0AAV4Q613</accession>
<proteinExistence type="predicted"/>
<dbReference type="Gene3D" id="2.40.10.10">
    <property type="entry name" value="Trypsin-like serine proteases"/>
    <property type="match status" value="1"/>
</dbReference>
<evidence type="ECO:0000313" key="2">
    <source>
        <dbReference type="Proteomes" id="UP001054945"/>
    </source>
</evidence>
<dbReference type="AlphaFoldDB" id="A0AAV4Q613"/>
<dbReference type="SUPFAM" id="SSF50494">
    <property type="entry name" value="Trypsin-like serine proteases"/>
    <property type="match status" value="1"/>
</dbReference>
<dbReference type="EMBL" id="BPLR01005630">
    <property type="protein sequence ID" value="GIY03831.1"/>
    <property type="molecule type" value="Genomic_DNA"/>
</dbReference>
<dbReference type="InterPro" id="IPR009003">
    <property type="entry name" value="Peptidase_S1_PA"/>
</dbReference>
<evidence type="ECO:0000313" key="1">
    <source>
        <dbReference type="EMBL" id="GIY03831.1"/>
    </source>
</evidence>
<protein>
    <recommendedName>
        <fullName evidence="3">Peptidase S1 domain-containing protein</fullName>
    </recommendedName>
</protein>
<organism evidence="1 2">
    <name type="scientific">Caerostris extrusa</name>
    <name type="common">Bark spider</name>
    <name type="synonym">Caerostris bankana</name>
    <dbReference type="NCBI Taxonomy" id="172846"/>
    <lineage>
        <taxon>Eukaryota</taxon>
        <taxon>Metazoa</taxon>
        <taxon>Ecdysozoa</taxon>
        <taxon>Arthropoda</taxon>
        <taxon>Chelicerata</taxon>
        <taxon>Arachnida</taxon>
        <taxon>Araneae</taxon>
        <taxon>Araneomorphae</taxon>
        <taxon>Entelegynae</taxon>
        <taxon>Araneoidea</taxon>
        <taxon>Araneidae</taxon>
        <taxon>Caerostris</taxon>
    </lineage>
</organism>
<name>A0AAV4Q613_CAEEX</name>
<comment type="caution">
    <text evidence="1">The sequence shown here is derived from an EMBL/GenBank/DDBJ whole genome shotgun (WGS) entry which is preliminary data.</text>
</comment>
<dbReference type="Proteomes" id="UP001054945">
    <property type="component" value="Unassembled WGS sequence"/>
</dbReference>
<dbReference type="InterPro" id="IPR043504">
    <property type="entry name" value="Peptidase_S1_PA_chymotrypsin"/>
</dbReference>
<gene>
    <name evidence="1" type="primary">AVEN_126778_1</name>
    <name evidence="1" type="ORF">CEXT_806761</name>
</gene>
<sequence>MNELLFASIFTKSNKLNSIERRGQATGPTGLSNLPPGKTFTCDLWKSGTIQKRIRLHVQHGPCEAGAVPSNGESSVRSLLAGSGVPMADSLIKFHPICFSHFKIPFFVGDAVQLGVYTGGPLHDFKISDGVLLKMSECKSQKSDSFKKYRSRCMKINRHYGSGSPVCQFDKGAVVMQEIEGRFYLLGLSSYAISCAAPRVFYDVNWAFEWISVLSTLLATE</sequence>
<reference evidence="1 2" key="1">
    <citation type="submission" date="2021-06" db="EMBL/GenBank/DDBJ databases">
        <title>Caerostris extrusa draft genome.</title>
        <authorList>
            <person name="Kono N."/>
            <person name="Arakawa K."/>
        </authorList>
    </citation>
    <scope>NUCLEOTIDE SEQUENCE [LARGE SCALE GENOMIC DNA]</scope>
</reference>
<evidence type="ECO:0008006" key="3">
    <source>
        <dbReference type="Google" id="ProtNLM"/>
    </source>
</evidence>
<keyword evidence="2" id="KW-1185">Reference proteome</keyword>